<keyword evidence="2" id="KW-1185">Reference proteome</keyword>
<name>A0A8B8CTC1_CRAVI</name>
<feature type="domain" description="SET" evidence="1">
    <location>
        <begin position="101"/>
        <end position="279"/>
    </location>
</feature>
<dbReference type="RefSeq" id="XP_022318454.1">
    <property type="nucleotide sequence ID" value="XM_022462746.1"/>
</dbReference>
<gene>
    <name evidence="3" type="primary">LOC111121452</name>
</gene>
<evidence type="ECO:0000313" key="2">
    <source>
        <dbReference type="Proteomes" id="UP000694844"/>
    </source>
</evidence>
<dbReference type="KEGG" id="cvn:111121452"/>
<dbReference type="PANTHER" id="PTHR33524">
    <property type="entry name" value="C5ORF35"/>
    <property type="match status" value="1"/>
</dbReference>
<dbReference type="PANTHER" id="PTHR33524:SF2">
    <property type="entry name" value="SET DOMAIN-CONTAINING PROTEIN 9"/>
    <property type="match status" value="1"/>
</dbReference>
<dbReference type="Proteomes" id="UP000694844">
    <property type="component" value="Chromosome 2"/>
</dbReference>
<dbReference type="PROSITE" id="PS50280">
    <property type="entry name" value="SET"/>
    <property type="match status" value="1"/>
</dbReference>
<dbReference type="GeneID" id="111121452"/>
<dbReference type="InterPro" id="IPR001214">
    <property type="entry name" value="SET_dom"/>
</dbReference>
<dbReference type="OrthoDB" id="442460at2759"/>
<proteinExistence type="predicted"/>
<dbReference type="InterPro" id="IPR040415">
    <property type="entry name" value="SETD9"/>
</dbReference>
<protein>
    <submittedName>
        <fullName evidence="3">SET domain-containing protein 9-like</fullName>
    </submittedName>
</protein>
<dbReference type="SUPFAM" id="SSF82199">
    <property type="entry name" value="SET domain"/>
    <property type="match status" value="1"/>
</dbReference>
<evidence type="ECO:0000259" key="1">
    <source>
        <dbReference type="PROSITE" id="PS50280"/>
    </source>
</evidence>
<dbReference type="Gene3D" id="2.170.270.10">
    <property type="entry name" value="SET domain"/>
    <property type="match status" value="1"/>
</dbReference>
<dbReference type="AlphaFoldDB" id="A0A8B8CTC1"/>
<reference evidence="3" key="1">
    <citation type="submission" date="2025-08" db="UniProtKB">
        <authorList>
            <consortium name="RefSeq"/>
        </authorList>
    </citation>
    <scope>IDENTIFICATION</scope>
    <source>
        <tissue evidence="3">Whole sample</tissue>
    </source>
</reference>
<organism evidence="2 3">
    <name type="scientific">Crassostrea virginica</name>
    <name type="common">Eastern oyster</name>
    <dbReference type="NCBI Taxonomy" id="6565"/>
    <lineage>
        <taxon>Eukaryota</taxon>
        <taxon>Metazoa</taxon>
        <taxon>Spiralia</taxon>
        <taxon>Lophotrochozoa</taxon>
        <taxon>Mollusca</taxon>
        <taxon>Bivalvia</taxon>
        <taxon>Autobranchia</taxon>
        <taxon>Pteriomorphia</taxon>
        <taxon>Ostreida</taxon>
        <taxon>Ostreoidea</taxon>
        <taxon>Ostreidae</taxon>
        <taxon>Crassostrea</taxon>
    </lineage>
</organism>
<accession>A0A8B8CTC1</accession>
<evidence type="ECO:0000313" key="3">
    <source>
        <dbReference type="RefSeq" id="XP_022318454.1"/>
    </source>
</evidence>
<dbReference type="InterPro" id="IPR046341">
    <property type="entry name" value="SET_dom_sf"/>
</dbReference>
<sequence length="283" mass="32374">MLKIYKKLKLKWSQYRYRFVPWIAFNLNQRSTRTVDQGHVDKLIPDDAVLQSIRDLFSSFHQFYPTNQEVNLEAAYRALTDTPLDQTARGNSRAARDRLGFAVERGPSTLPQGGDGVFVTSGRVPRGTVVAFYPGTVYYPHEAIFFQSIGNSFIFRCIDGVLIDGNDRGLSKMIFKSCSQRDRQGPFNTCDASWLTSFPLNPLALGQYVNNQSREHPANVAYQEFDVPADFPFHYKQFLPNVFYGPHTDDHISQRALRLVVLVSLRDIRKGEELFSSYFTVVH</sequence>
<dbReference type="CDD" id="cd10537">
    <property type="entry name" value="SET_SETD9"/>
    <property type="match status" value="1"/>
</dbReference>